<dbReference type="GO" id="GO:0051075">
    <property type="term" value="F:S-adenosylmethionine:tRNA ribosyltransferase-isomerase activity"/>
    <property type="evidence" value="ECO:0007669"/>
    <property type="project" value="UniProtKB-EC"/>
</dbReference>
<dbReference type="InterPro" id="IPR042118">
    <property type="entry name" value="QueA_dom1"/>
</dbReference>
<organism evidence="6">
    <name type="scientific">uncultured Campylobacterales bacterium</name>
    <dbReference type="NCBI Taxonomy" id="352960"/>
    <lineage>
        <taxon>Bacteria</taxon>
        <taxon>Pseudomonadati</taxon>
        <taxon>Campylobacterota</taxon>
        <taxon>Epsilonproteobacteria</taxon>
        <taxon>Campylobacterales</taxon>
        <taxon>environmental samples</taxon>
    </lineage>
</organism>
<dbReference type="Gene3D" id="2.40.10.240">
    <property type="entry name" value="QueA-like"/>
    <property type="match status" value="1"/>
</dbReference>
<dbReference type="SUPFAM" id="SSF111337">
    <property type="entry name" value="QueA-like"/>
    <property type="match status" value="1"/>
</dbReference>
<name>A0A6S6SRZ6_9BACT</name>
<evidence type="ECO:0000256" key="5">
    <source>
        <dbReference type="HAMAP-Rule" id="MF_00113"/>
    </source>
</evidence>
<keyword evidence="4 5" id="KW-0671">Queuosine biosynthesis</keyword>
<dbReference type="UniPathway" id="UPA00392"/>
<dbReference type="EC" id="2.4.99.17" evidence="5"/>
<dbReference type="InterPro" id="IPR003699">
    <property type="entry name" value="QueA"/>
</dbReference>
<dbReference type="Gene3D" id="3.40.1780.10">
    <property type="entry name" value="QueA-like"/>
    <property type="match status" value="1"/>
</dbReference>
<comment type="similarity">
    <text evidence="5">Belongs to the QueA family.</text>
</comment>
<dbReference type="Pfam" id="PF02547">
    <property type="entry name" value="Queuosine_synth"/>
    <property type="match status" value="1"/>
</dbReference>
<sequence>MIELLQSYDYKLDESLIATHPASPKDSAKLMIYDRDKDTITHTTFSEILNFIPEGTKVFLNDTKVIKARLYGKKQSGGKVEVLLNSLSNTLRFSVYIKGRVKVGTKIFFDENLECEVLELREDGQRIVEFVKETKKLDFYELNQILERIAHIPLPPYIKRADETQDEEDYQTLFAKNIGAVAAPTASLHFTDELLEKFVKKYDTNYLTLHVGAGTFKSVDKDNIKDYQIHKEIFDVPKKSQKIIDSDAKILAIGTTVARTIEYYHKTGISKGEADIFLHPMNLPKRVDFLITNFHLPRTTLLMLVASFLTPSVGSKEGLDKALELYNIATDKKYKFFSYGDAMMIL</sequence>
<evidence type="ECO:0000256" key="1">
    <source>
        <dbReference type="ARBA" id="ARBA00022490"/>
    </source>
</evidence>
<dbReference type="NCBIfam" id="TIGR00113">
    <property type="entry name" value="queA"/>
    <property type="match status" value="1"/>
</dbReference>
<dbReference type="NCBIfam" id="NF001140">
    <property type="entry name" value="PRK00147.1"/>
    <property type="match status" value="1"/>
</dbReference>
<dbReference type="PANTHER" id="PTHR30307:SF0">
    <property type="entry name" value="S-ADENOSYLMETHIONINE:TRNA RIBOSYLTRANSFERASE-ISOMERASE"/>
    <property type="match status" value="1"/>
</dbReference>
<comment type="subcellular location">
    <subcellularLocation>
        <location evidence="5">Cytoplasm</location>
    </subcellularLocation>
</comment>
<dbReference type="InterPro" id="IPR036100">
    <property type="entry name" value="QueA_sf"/>
</dbReference>
<comment type="subunit">
    <text evidence="5">Monomer.</text>
</comment>
<protein>
    <recommendedName>
        <fullName evidence="5">S-adenosylmethionine:tRNA ribosyltransferase-isomerase</fullName>
        <ecNumber evidence="5">2.4.99.17</ecNumber>
    </recommendedName>
    <alternativeName>
        <fullName evidence="5">Queuosine biosynthesis protein QueA</fullName>
    </alternativeName>
</protein>
<evidence type="ECO:0000313" key="6">
    <source>
        <dbReference type="EMBL" id="CAA6805320.1"/>
    </source>
</evidence>
<keyword evidence="1 5" id="KW-0963">Cytoplasm</keyword>
<dbReference type="EMBL" id="CACVAW010000018">
    <property type="protein sequence ID" value="CAA6805320.1"/>
    <property type="molecule type" value="Genomic_DNA"/>
</dbReference>
<evidence type="ECO:0000256" key="2">
    <source>
        <dbReference type="ARBA" id="ARBA00022679"/>
    </source>
</evidence>
<comment type="pathway">
    <text evidence="5">tRNA modification; tRNA-queuosine biosynthesis.</text>
</comment>
<comment type="function">
    <text evidence="5">Transfers and isomerizes the ribose moiety from AdoMet to the 7-aminomethyl group of 7-deazaguanine (preQ1-tRNA) to give epoxyqueuosine (oQ-tRNA).</text>
</comment>
<accession>A0A6S6SRZ6</accession>
<dbReference type="PANTHER" id="PTHR30307">
    <property type="entry name" value="S-ADENOSYLMETHIONINE:TRNA RIBOSYLTRANSFERASE-ISOMERASE"/>
    <property type="match status" value="1"/>
</dbReference>
<evidence type="ECO:0000256" key="4">
    <source>
        <dbReference type="ARBA" id="ARBA00022785"/>
    </source>
</evidence>
<keyword evidence="2 5" id="KW-0808">Transferase</keyword>
<keyword evidence="3 5" id="KW-0949">S-adenosyl-L-methionine</keyword>
<dbReference type="HAMAP" id="MF_00113">
    <property type="entry name" value="QueA"/>
    <property type="match status" value="1"/>
</dbReference>
<evidence type="ECO:0000256" key="3">
    <source>
        <dbReference type="ARBA" id="ARBA00022691"/>
    </source>
</evidence>
<reference evidence="6" key="1">
    <citation type="submission" date="2020-01" db="EMBL/GenBank/DDBJ databases">
        <authorList>
            <person name="Meier V. D."/>
            <person name="Meier V D."/>
        </authorList>
    </citation>
    <scope>NUCLEOTIDE SEQUENCE</scope>
    <source>
        <strain evidence="6">HLG_WM_MAG_12</strain>
    </source>
</reference>
<dbReference type="GO" id="GO:0008616">
    <property type="term" value="P:tRNA queuosine(34) biosynthetic process"/>
    <property type="evidence" value="ECO:0007669"/>
    <property type="project" value="UniProtKB-UniRule"/>
</dbReference>
<gene>
    <name evidence="5" type="primary">queA</name>
    <name evidence="6" type="ORF">HELGO_WM13149</name>
</gene>
<proteinExistence type="inferred from homology"/>
<dbReference type="GO" id="GO:0005737">
    <property type="term" value="C:cytoplasm"/>
    <property type="evidence" value="ECO:0007669"/>
    <property type="project" value="UniProtKB-SubCell"/>
</dbReference>
<keyword evidence="6" id="KW-0413">Isomerase</keyword>
<comment type="catalytic activity">
    <reaction evidence="5">
        <text>7-aminomethyl-7-carbaguanosine(34) in tRNA + S-adenosyl-L-methionine = epoxyqueuosine(34) in tRNA + adenine + L-methionine + 2 H(+)</text>
        <dbReference type="Rhea" id="RHEA:32155"/>
        <dbReference type="Rhea" id="RHEA-COMP:10342"/>
        <dbReference type="Rhea" id="RHEA-COMP:18582"/>
        <dbReference type="ChEBI" id="CHEBI:15378"/>
        <dbReference type="ChEBI" id="CHEBI:16708"/>
        <dbReference type="ChEBI" id="CHEBI:57844"/>
        <dbReference type="ChEBI" id="CHEBI:59789"/>
        <dbReference type="ChEBI" id="CHEBI:82833"/>
        <dbReference type="ChEBI" id="CHEBI:194443"/>
        <dbReference type="EC" id="2.4.99.17"/>
    </reaction>
</comment>
<dbReference type="InterPro" id="IPR042119">
    <property type="entry name" value="QueA_dom2"/>
</dbReference>
<dbReference type="AlphaFoldDB" id="A0A6S6SRZ6"/>